<keyword evidence="9" id="KW-1185">Reference proteome</keyword>
<dbReference type="Proteomes" id="UP000758856">
    <property type="component" value="Unassembled WGS sequence"/>
</dbReference>
<gene>
    <name evidence="7" type="ORF">GCM10008170_27330</name>
    <name evidence="8" type="ORF">JOD31_002747</name>
</gene>
<feature type="transmembrane region" description="Helical" evidence="5">
    <location>
        <begin position="442"/>
        <end position="463"/>
    </location>
</feature>
<feature type="transmembrane region" description="Helical" evidence="5">
    <location>
        <begin position="408"/>
        <end position="430"/>
    </location>
</feature>
<dbReference type="InterPro" id="IPR036259">
    <property type="entry name" value="MFS_trans_sf"/>
</dbReference>
<dbReference type="EMBL" id="JAFBCY010000003">
    <property type="protein sequence ID" value="MBM7852505.1"/>
    <property type="molecule type" value="Genomic_DNA"/>
</dbReference>
<dbReference type="GO" id="GO:0005886">
    <property type="term" value="C:plasma membrane"/>
    <property type="evidence" value="ECO:0007669"/>
    <property type="project" value="TreeGrafter"/>
</dbReference>
<reference evidence="7" key="1">
    <citation type="journal article" date="2014" name="Int. J. Syst. Evol. Microbiol.">
        <title>Complete genome sequence of Corynebacterium casei LMG S-19264T (=DSM 44701T), isolated from a smear-ripened cheese.</title>
        <authorList>
            <consortium name="US DOE Joint Genome Institute (JGI-PGF)"/>
            <person name="Walter F."/>
            <person name="Albersmeier A."/>
            <person name="Kalinowski J."/>
            <person name="Ruckert C."/>
        </authorList>
    </citation>
    <scope>NUCLEOTIDE SEQUENCE</scope>
    <source>
        <strain evidence="7">VKM B-1606</strain>
    </source>
</reference>
<evidence type="ECO:0000256" key="1">
    <source>
        <dbReference type="ARBA" id="ARBA00004141"/>
    </source>
</evidence>
<dbReference type="PANTHER" id="PTHR23508">
    <property type="entry name" value="CARBOXYLIC ACID TRANSPORTER PROTEIN HOMOLOG"/>
    <property type="match status" value="1"/>
</dbReference>
<keyword evidence="3 5" id="KW-1133">Transmembrane helix</keyword>
<reference evidence="7" key="3">
    <citation type="submission" date="2023-01" db="EMBL/GenBank/DDBJ databases">
        <authorList>
            <person name="Sun Q."/>
            <person name="Evtushenko L."/>
        </authorList>
    </citation>
    <scope>NUCLEOTIDE SEQUENCE</scope>
    <source>
        <strain evidence="7">VKM B-1606</strain>
    </source>
</reference>
<protein>
    <submittedName>
        <fullName evidence="8">MFS family permease</fullName>
    </submittedName>
    <submittedName>
        <fullName evidence="7">MFS transporter</fullName>
    </submittedName>
</protein>
<dbReference type="PROSITE" id="PS50850">
    <property type="entry name" value="MFS"/>
    <property type="match status" value="1"/>
</dbReference>
<accession>A0A9W6MSW6</accession>
<keyword evidence="4 5" id="KW-0472">Membrane</keyword>
<feature type="transmembrane region" description="Helical" evidence="5">
    <location>
        <begin position="378"/>
        <end position="396"/>
    </location>
</feature>
<feature type="transmembrane region" description="Helical" evidence="5">
    <location>
        <begin position="126"/>
        <end position="147"/>
    </location>
</feature>
<sequence length="483" mass="51134">MNANAVLGGREAVEIDIPARMDRLPWSRLHRLIVLALGVTWVLDGLEVTIVGALAPRLQDPGALGLSDADIGALASAYLIGAVGGALGFGWLTDRLGRRLIFFTTLGVYIVGVLFSAFAWDFWSLALFRLITGVGIGGEYAAINSAIDELMPARLRGRIAIIINGSFWAGAGVGALASVVLLDSGWFSVDLGWRLGFGLGAVLGLLILFTRRHVPESPRWLACHDRIEEGEAVVADIERRIEAETGETLPPARGSLKIHPARTFGFGVIFRAIFGVYRGRSALVLALMIAQAFLYNAVFFTYGLILTKFYAVEAAHVGLYLVPFAFGNVIGPLVLGPLFDTVGRRKMICLTYVVSGLLLLVTGWLFAQGALTAVTQTLAWSVIFFFASAAASSAYLTASEAFPLEVRALAIAVFYAIGTGLGGVVAPYVFGVLIGGGQPWPIFLGYAGAALLMIGAGAAALVWGIDAEGKSLEDVADPLSKAA</sequence>
<evidence type="ECO:0000313" key="10">
    <source>
        <dbReference type="Proteomes" id="UP001143400"/>
    </source>
</evidence>
<keyword evidence="2 5" id="KW-0812">Transmembrane</keyword>
<evidence type="ECO:0000256" key="3">
    <source>
        <dbReference type="ARBA" id="ARBA00022989"/>
    </source>
</evidence>
<evidence type="ECO:0000256" key="2">
    <source>
        <dbReference type="ARBA" id="ARBA00022692"/>
    </source>
</evidence>
<dbReference type="Gene3D" id="1.20.1250.20">
    <property type="entry name" value="MFS general substrate transporter like domains"/>
    <property type="match status" value="1"/>
</dbReference>
<feature type="transmembrane region" description="Helical" evidence="5">
    <location>
        <begin position="347"/>
        <end position="366"/>
    </location>
</feature>
<evidence type="ECO:0000313" key="7">
    <source>
        <dbReference type="EMBL" id="GLK56714.1"/>
    </source>
</evidence>
<dbReference type="GO" id="GO:0046943">
    <property type="term" value="F:carboxylic acid transmembrane transporter activity"/>
    <property type="evidence" value="ECO:0007669"/>
    <property type="project" value="TreeGrafter"/>
</dbReference>
<dbReference type="InterPro" id="IPR020846">
    <property type="entry name" value="MFS_dom"/>
</dbReference>
<feature type="transmembrane region" description="Helical" evidence="5">
    <location>
        <begin position="159"/>
        <end position="179"/>
    </location>
</feature>
<feature type="transmembrane region" description="Helical" evidence="5">
    <location>
        <begin position="75"/>
        <end position="93"/>
    </location>
</feature>
<feature type="domain" description="Major facilitator superfamily (MFS) profile" evidence="6">
    <location>
        <begin position="33"/>
        <end position="467"/>
    </location>
</feature>
<feature type="transmembrane region" description="Helical" evidence="5">
    <location>
        <begin position="191"/>
        <end position="209"/>
    </location>
</feature>
<dbReference type="Proteomes" id="UP001143400">
    <property type="component" value="Unassembled WGS sequence"/>
</dbReference>
<evidence type="ECO:0000259" key="6">
    <source>
        <dbReference type="PROSITE" id="PS50850"/>
    </source>
</evidence>
<evidence type="ECO:0000256" key="5">
    <source>
        <dbReference type="SAM" id="Phobius"/>
    </source>
</evidence>
<dbReference type="SUPFAM" id="SSF103473">
    <property type="entry name" value="MFS general substrate transporter"/>
    <property type="match status" value="1"/>
</dbReference>
<feature type="transmembrane region" description="Helical" evidence="5">
    <location>
        <begin position="317"/>
        <end position="335"/>
    </location>
</feature>
<dbReference type="PANTHER" id="PTHR23508:SF10">
    <property type="entry name" value="CARBOXYLIC ACID TRANSPORTER PROTEIN HOMOLOG"/>
    <property type="match status" value="1"/>
</dbReference>
<dbReference type="InterPro" id="IPR005828">
    <property type="entry name" value="MFS_sugar_transport-like"/>
</dbReference>
<feature type="transmembrane region" description="Helical" evidence="5">
    <location>
        <begin position="32"/>
        <end position="55"/>
    </location>
</feature>
<proteinExistence type="predicted"/>
<comment type="subcellular location">
    <subcellularLocation>
        <location evidence="1">Membrane</location>
        <topology evidence="1">Multi-pass membrane protein</topology>
    </subcellularLocation>
</comment>
<reference evidence="8 9" key="2">
    <citation type="submission" date="2021-01" db="EMBL/GenBank/DDBJ databases">
        <title>Genomic Encyclopedia of Type Strains, Phase IV (KMG-IV): sequencing the most valuable type-strain genomes for metagenomic binning, comparative biology and taxonomic classification.</title>
        <authorList>
            <person name="Goeker M."/>
        </authorList>
    </citation>
    <scope>NUCLEOTIDE SEQUENCE [LARGE SCALE GENOMIC DNA]</scope>
    <source>
        <strain evidence="8 9">DSM 6130</strain>
    </source>
</reference>
<organism evidence="7 10">
    <name type="scientific">Methylopila capsulata</name>
    <dbReference type="NCBI Taxonomy" id="61654"/>
    <lineage>
        <taxon>Bacteria</taxon>
        <taxon>Pseudomonadati</taxon>
        <taxon>Pseudomonadota</taxon>
        <taxon>Alphaproteobacteria</taxon>
        <taxon>Hyphomicrobiales</taxon>
        <taxon>Methylopilaceae</taxon>
        <taxon>Methylopila</taxon>
    </lineage>
</organism>
<feature type="transmembrane region" description="Helical" evidence="5">
    <location>
        <begin position="100"/>
        <end position="120"/>
    </location>
</feature>
<dbReference type="AlphaFoldDB" id="A0A9W6MSW6"/>
<comment type="caution">
    <text evidence="7">The sequence shown here is derived from an EMBL/GenBank/DDBJ whole genome shotgun (WGS) entry which is preliminary data.</text>
</comment>
<dbReference type="Pfam" id="PF00083">
    <property type="entry name" value="Sugar_tr"/>
    <property type="match status" value="1"/>
</dbReference>
<evidence type="ECO:0000313" key="8">
    <source>
        <dbReference type="EMBL" id="MBM7852505.1"/>
    </source>
</evidence>
<name>A0A9W6MSW6_9HYPH</name>
<dbReference type="EMBL" id="BSFF01000003">
    <property type="protein sequence ID" value="GLK56714.1"/>
    <property type="molecule type" value="Genomic_DNA"/>
</dbReference>
<evidence type="ECO:0000313" key="9">
    <source>
        <dbReference type="Proteomes" id="UP000758856"/>
    </source>
</evidence>
<feature type="transmembrane region" description="Helical" evidence="5">
    <location>
        <begin position="282"/>
        <end position="305"/>
    </location>
</feature>
<evidence type="ECO:0000256" key="4">
    <source>
        <dbReference type="ARBA" id="ARBA00023136"/>
    </source>
</evidence>
<dbReference type="CDD" id="cd17316">
    <property type="entry name" value="MFS_SV2_like"/>
    <property type="match status" value="1"/>
</dbReference>